<dbReference type="InterPro" id="IPR013830">
    <property type="entry name" value="SGNH_hydro"/>
</dbReference>
<comment type="caution">
    <text evidence="2">The sequence shown here is derived from an EMBL/GenBank/DDBJ whole genome shotgun (WGS) entry which is preliminary data.</text>
</comment>
<dbReference type="AlphaFoldDB" id="A0A069SJX7"/>
<sequence length="69" mass="7738">MRAVYDSMKDEAGNLHYITFDELALSMDSQVDGVHATDLGMQQYADAYYKKITGILFPEQATLSFTPGR</sequence>
<feature type="domain" description="SGNH hydrolase-type esterase" evidence="1">
    <location>
        <begin position="6"/>
        <end position="52"/>
    </location>
</feature>
<gene>
    <name evidence="2" type="ORF">M099_3134</name>
</gene>
<accession>A0A069SJX7</accession>
<evidence type="ECO:0000259" key="1">
    <source>
        <dbReference type="Pfam" id="PF14606"/>
    </source>
</evidence>
<dbReference type="InterPro" id="IPR036514">
    <property type="entry name" value="SGNH_hydro_sf"/>
</dbReference>
<organism evidence="2 3">
    <name type="scientific">Phocaeicola vulgatus str. 3975 RP4</name>
    <dbReference type="NCBI Taxonomy" id="1339352"/>
    <lineage>
        <taxon>Bacteria</taxon>
        <taxon>Pseudomonadati</taxon>
        <taxon>Bacteroidota</taxon>
        <taxon>Bacteroidia</taxon>
        <taxon>Bacteroidales</taxon>
        <taxon>Bacteroidaceae</taxon>
        <taxon>Phocaeicola</taxon>
    </lineage>
</organism>
<protein>
    <recommendedName>
        <fullName evidence="1">SGNH hydrolase-type esterase domain-containing protein</fullName>
    </recommendedName>
</protein>
<dbReference type="GO" id="GO:0016788">
    <property type="term" value="F:hydrolase activity, acting on ester bonds"/>
    <property type="evidence" value="ECO:0007669"/>
    <property type="project" value="UniProtKB-ARBA"/>
</dbReference>
<dbReference type="PATRIC" id="fig|1339352.3.peg.2993"/>
<dbReference type="EMBL" id="JNHM01000065">
    <property type="protein sequence ID" value="KDS50832.1"/>
    <property type="molecule type" value="Genomic_DNA"/>
</dbReference>
<name>A0A069SJX7_PHOVU</name>
<reference evidence="2 3" key="1">
    <citation type="submission" date="2014-04" db="EMBL/GenBank/DDBJ databases">
        <authorList>
            <person name="Sears C."/>
            <person name="Carroll K."/>
            <person name="Sack B.R."/>
            <person name="Qadri F."/>
            <person name="Myers L.L."/>
            <person name="Chung G.-T."/>
            <person name="Escheverria P."/>
            <person name="Fraser C.M."/>
            <person name="Sadzewicz L."/>
            <person name="Shefchek K.A."/>
            <person name="Tallon L."/>
            <person name="Das S.P."/>
            <person name="Daugherty S."/>
            <person name="Mongodin E.F."/>
        </authorList>
    </citation>
    <scope>NUCLEOTIDE SEQUENCE [LARGE SCALE GENOMIC DNA]</scope>
    <source>
        <strain evidence="2 3">3975 RP4</strain>
    </source>
</reference>
<dbReference type="SUPFAM" id="SSF52266">
    <property type="entry name" value="SGNH hydrolase"/>
    <property type="match status" value="1"/>
</dbReference>
<evidence type="ECO:0000313" key="2">
    <source>
        <dbReference type="EMBL" id="KDS50832.1"/>
    </source>
</evidence>
<dbReference type="Proteomes" id="UP000027661">
    <property type="component" value="Unassembled WGS sequence"/>
</dbReference>
<dbReference type="Gene3D" id="3.40.50.1110">
    <property type="entry name" value="SGNH hydrolase"/>
    <property type="match status" value="1"/>
</dbReference>
<proteinExistence type="predicted"/>
<dbReference type="Pfam" id="PF14606">
    <property type="entry name" value="Lipase_GDSL_3"/>
    <property type="match status" value="1"/>
</dbReference>
<evidence type="ECO:0000313" key="3">
    <source>
        <dbReference type="Proteomes" id="UP000027661"/>
    </source>
</evidence>